<dbReference type="PANTHER" id="PTHR31635:SF196">
    <property type="entry name" value="REVERSE TRANSCRIPTASE DOMAIN-CONTAINING PROTEIN-RELATED"/>
    <property type="match status" value="1"/>
</dbReference>
<organism evidence="1">
    <name type="scientific">Micrurus carvalhoi</name>
    <dbReference type="NCBI Taxonomy" id="3147026"/>
    <lineage>
        <taxon>Eukaryota</taxon>
        <taxon>Metazoa</taxon>
        <taxon>Chordata</taxon>
        <taxon>Craniata</taxon>
        <taxon>Vertebrata</taxon>
        <taxon>Euteleostomi</taxon>
        <taxon>Lepidosauria</taxon>
        <taxon>Squamata</taxon>
        <taxon>Bifurcata</taxon>
        <taxon>Unidentata</taxon>
        <taxon>Episquamata</taxon>
        <taxon>Toxicofera</taxon>
        <taxon>Serpentes</taxon>
        <taxon>Colubroidea</taxon>
        <taxon>Elapidae</taxon>
        <taxon>Elapinae</taxon>
        <taxon>Micrurus</taxon>
    </lineage>
</organism>
<dbReference type="PANTHER" id="PTHR31635">
    <property type="entry name" value="REVERSE TRANSCRIPTASE DOMAIN-CONTAINING PROTEIN-RELATED"/>
    <property type="match status" value="1"/>
</dbReference>
<dbReference type="EMBL" id="IACI01028053">
    <property type="protein sequence ID" value="LAA20882.1"/>
    <property type="molecule type" value="Transcribed_RNA"/>
</dbReference>
<reference evidence="1" key="1">
    <citation type="submission" date="2017-07" db="EMBL/GenBank/DDBJ databases">
        <authorList>
            <person name="Mikheyev A."/>
            <person name="Grau M."/>
        </authorList>
    </citation>
    <scope>NUCLEOTIDE SEQUENCE</scope>
    <source>
        <tissue evidence="1">Venom_gland</tissue>
    </source>
</reference>
<accession>A0A2H6MYZ9</accession>
<reference evidence="1" key="2">
    <citation type="submission" date="2017-12" db="EMBL/GenBank/DDBJ databases">
        <title>Coralsnake Venomics: Analyses of Venom Gland Transcriptomes and Proteomes of Six Brazilian Taxa.</title>
        <authorList>
            <person name="Aird S.D."/>
            <person name="Jorge da Silva N."/>
            <person name="Qiu L."/>
            <person name="Villar-Briones A."/>
            <person name="Aparecida-Saddi V."/>
            <person name="Campos-Telles M.P."/>
            <person name="Grau M."/>
            <person name="Mikheyev A.S."/>
        </authorList>
    </citation>
    <scope>NUCLEOTIDE SEQUENCE</scope>
    <source>
        <tissue evidence="1">Venom_gland</tissue>
    </source>
</reference>
<dbReference type="AlphaFoldDB" id="A0A2H6MYZ9"/>
<proteinExistence type="predicted"/>
<sequence length="134" mass="15916">MGFRNGGIDPLETGRKIRYYDVLNPQGELRTNQELREQGMKIEWWPYLQHKMRYKKNIEEFGIEVKPNQLDKILEGTDEKLISKLYNYLLEFKMAEEIVKDPMIAWAKNVGHNIDLIDIGFSPNIEWILIVLMF</sequence>
<evidence type="ECO:0000313" key="1">
    <source>
        <dbReference type="EMBL" id="LAA20882.1"/>
    </source>
</evidence>
<name>A0A2H6MYZ9_9SAUR</name>
<protein>
    <submittedName>
        <fullName evidence="1">Uncharacterized protein</fullName>
    </submittedName>
</protein>